<dbReference type="GO" id="GO:0009664">
    <property type="term" value="P:plant-type cell wall organization"/>
    <property type="evidence" value="ECO:0007669"/>
    <property type="project" value="InterPro"/>
</dbReference>
<name>D7MJQ2_ARALL</name>
<dbReference type="Pfam" id="PF01357">
    <property type="entry name" value="Expansin_C"/>
    <property type="match status" value="1"/>
</dbReference>
<dbReference type="InterPro" id="IPR007117">
    <property type="entry name" value="Expansin_CBD"/>
</dbReference>
<dbReference type="InterPro" id="IPR002963">
    <property type="entry name" value="Expansin"/>
</dbReference>
<dbReference type="Proteomes" id="UP000008694">
    <property type="component" value="Unassembled WGS sequence"/>
</dbReference>
<keyword evidence="1" id="KW-0134">Cell wall</keyword>
<evidence type="ECO:0000259" key="2">
    <source>
        <dbReference type="PROSITE" id="PS50843"/>
    </source>
</evidence>
<dbReference type="PRINTS" id="PR01226">
    <property type="entry name" value="EXPANSIN"/>
</dbReference>
<evidence type="ECO:0000256" key="1">
    <source>
        <dbReference type="RuleBase" id="RU365023"/>
    </source>
</evidence>
<keyword evidence="1" id="KW-0961">Cell wall biogenesis/degradation</keyword>
<dbReference type="GO" id="GO:0016020">
    <property type="term" value="C:membrane"/>
    <property type="evidence" value="ECO:0007669"/>
    <property type="project" value="UniProtKB-SubCell"/>
</dbReference>
<dbReference type="AlphaFoldDB" id="D7MJQ2"/>
<gene>
    <name evidence="3" type="ORF">ARALYDRAFT_916396</name>
</gene>
<dbReference type="STRING" id="81972.D7MJQ2"/>
<feature type="domain" description="Expansin-like CBD" evidence="2">
    <location>
        <begin position="9"/>
        <end position="88"/>
    </location>
</feature>
<comment type="subcellular location">
    <subcellularLocation>
        <location evidence="1">Secreted</location>
        <location evidence="1">Cell wall</location>
    </subcellularLocation>
    <subcellularLocation>
        <location evidence="1">Membrane</location>
        <topology evidence="1">Peripheral membrane protein</topology>
    </subcellularLocation>
</comment>
<evidence type="ECO:0000313" key="4">
    <source>
        <dbReference type="Proteomes" id="UP000008694"/>
    </source>
</evidence>
<protein>
    <recommendedName>
        <fullName evidence="1">Expansin</fullName>
    </recommendedName>
</protein>
<evidence type="ECO:0000313" key="3">
    <source>
        <dbReference type="EMBL" id="EFH44993.1"/>
    </source>
</evidence>
<dbReference type="HOGENOM" id="CLU_027462_4_0_1"/>
<accession>D7MJQ2</accession>
<keyword evidence="4" id="KW-1185">Reference proteome</keyword>
<dbReference type="PROSITE" id="PS50843">
    <property type="entry name" value="EXPANSIN_CBD"/>
    <property type="match status" value="1"/>
</dbReference>
<keyword evidence="1" id="KW-0964">Secreted</keyword>
<organism evidence="4">
    <name type="scientific">Arabidopsis lyrata subsp. lyrata</name>
    <name type="common">Lyre-leaved rock-cress</name>
    <dbReference type="NCBI Taxonomy" id="81972"/>
    <lineage>
        <taxon>Eukaryota</taxon>
        <taxon>Viridiplantae</taxon>
        <taxon>Streptophyta</taxon>
        <taxon>Embryophyta</taxon>
        <taxon>Tracheophyta</taxon>
        <taxon>Spermatophyta</taxon>
        <taxon>Magnoliopsida</taxon>
        <taxon>eudicotyledons</taxon>
        <taxon>Gunneridae</taxon>
        <taxon>Pentapetalae</taxon>
        <taxon>rosids</taxon>
        <taxon>malvids</taxon>
        <taxon>Brassicales</taxon>
        <taxon>Brassicaceae</taxon>
        <taxon>Camelineae</taxon>
        <taxon>Arabidopsis</taxon>
    </lineage>
</organism>
<comment type="similarity">
    <text evidence="1">Belongs to the expansin family. Expansin A subfamily.</text>
</comment>
<dbReference type="Gene3D" id="2.60.40.760">
    <property type="entry name" value="Expansin, cellulose-binding-like domain"/>
    <property type="match status" value="1"/>
</dbReference>
<sequence length="92" mass="10366">MFLKIAKYKAGVVPIRYRRGAGDNKAMQIKGSRTGWITMIKNWGQNWTTGILLTGQGLSFRVMTSDGITKDFTYVIPPNWGFGQTFDGKINF</sequence>
<dbReference type="EMBL" id="GL348719">
    <property type="protein sequence ID" value="EFH44993.1"/>
    <property type="molecule type" value="Genomic_DNA"/>
</dbReference>
<dbReference type="PANTHER" id="PTHR31867">
    <property type="entry name" value="EXPANSIN-A15"/>
    <property type="match status" value="1"/>
</dbReference>
<comment type="function">
    <text evidence="1">Causes loosening and extension of plant cell walls by disrupting non-covalent bonding between cellulose microfibrils and matrix glucans. No enzymatic activity has been found.</text>
</comment>
<reference evidence="4" key="1">
    <citation type="journal article" date="2011" name="Nat. Genet.">
        <title>The Arabidopsis lyrata genome sequence and the basis of rapid genome size change.</title>
        <authorList>
            <person name="Hu T.T."/>
            <person name="Pattyn P."/>
            <person name="Bakker E.G."/>
            <person name="Cao J."/>
            <person name="Cheng J.-F."/>
            <person name="Clark R.M."/>
            <person name="Fahlgren N."/>
            <person name="Fawcett J.A."/>
            <person name="Grimwood J."/>
            <person name="Gundlach H."/>
            <person name="Haberer G."/>
            <person name="Hollister J.D."/>
            <person name="Ossowski S."/>
            <person name="Ottilar R.P."/>
            <person name="Salamov A.A."/>
            <person name="Schneeberger K."/>
            <person name="Spannagl M."/>
            <person name="Wang X."/>
            <person name="Yang L."/>
            <person name="Nasrallah M.E."/>
            <person name="Bergelson J."/>
            <person name="Carrington J.C."/>
            <person name="Gaut B.S."/>
            <person name="Schmutz J."/>
            <person name="Mayer K.F.X."/>
            <person name="Van de Peer Y."/>
            <person name="Grigoriev I.V."/>
            <person name="Nordborg M."/>
            <person name="Weigel D."/>
            <person name="Guo Y.-L."/>
        </authorList>
    </citation>
    <scope>NUCLEOTIDE SEQUENCE [LARGE SCALE GENOMIC DNA]</scope>
    <source>
        <strain evidence="4">cv. MN47</strain>
    </source>
</reference>
<dbReference type="SUPFAM" id="SSF49590">
    <property type="entry name" value="PHL pollen allergen"/>
    <property type="match status" value="1"/>
</dbReference>
<dbReference type="InterPro" id="IPR036749">
    <property type="entry name" value="Expansin_CBD_sf"/>
</dbReference>
<proteinExistence type="inferred from homology"/>
<dbReference type="Gramene" id="scaffold_704138.1">
    <property type="protein sequence ID" value="scaffold_704138.1"/>
    <property type="gene ID" value="scaffold_704138.1"/>
</dbReference>